<dbReference type="AlphaFoldDB" id="A0A2X1RSL6"/>
<proteinExistence type="predicted"/>
<gene>
    <name evidence="1" type="primary">ulaE_2</name>
    <name evidence="1" type="ORF">NCTC11872_02049</name>
</gene>
<name>A0A2X1RSL6_HAEIF</name>
<accession>A0A2X1RSL6</accession>
<sequence length="69" mass="8121">MSIDESNDRLSRLNWTKSERIALHQSIIQSGITIPSMCLSAHRRFPFGSKDKKIRQNPLKLWKKPLIFR</sequence>
<protein>
    <submittedName>
        <fullName evidence="1">Putative L-xylulose 5-phosphate 3-epimerase</fullName>
        <ecNumber evidence="1">5.1.3.22</ecNumber>
    </submittedName>
</protein>
<dbReference type="Gene3D" id="3.20.20.150">
    <property type="entry name" value="Divalent-metal-dependent TIM barrel enzymes"/>
    <property type="match status" value="1"/>
</dbReference>
<dbReference type="GO" id="GO:0034015">
    <property type="term" value="F:L-ribulose-5-phosphate 3-epimerase activity"/>
    <property type="evidence" value="ECO:0007669"/>
    <property type="project" value="UniProtKB-EC"/>
</dbReference>
<keyword evidence="1" id="KW-0413">Isomerase</keyword>
<dbReference type="Proteomes" id="UP000249936">
    <property type="component" value="Unassembled WGS sequence"/>
</dbReference>
<organism evidence="1 2">
    <name type="scientific">Haemophilus influenzae</name>
    <dbReference type="NCBI Taxonomy" id="727"/>
    <lineage>
        <taxon>Bacteria</taxon>
        <taxon>Pseudomonadati</taxon>
        <taxon>Pseudomonadota</taxon>
        <taxon>Gammaproteobacteria</taxon>
        <taxon>Pasteurellales</taxon>
        <taxon>Pasteurellaceae</taxon>
        <taxon>Haemophilus</taxon>
    </lineage>
</organism>
<evidence type="ECO:0000313" key="1">
    <source>
        <dbReference type="EMBL" id="SPX42417.1"/>
    </source>
</evidence>
<evidence type="ECO:0000313" key="2">
    <source>
        <dbReference type="Proteomes" id="UP000249936"/>
    </source>
</evidence>
<dbReference type="EMBL" id="UASK01000006">
    <property type="protein sequence ID" value="SPX42417.1"/>
    <property type="molecule type" value="Genomic_DNA"/>
</dbReference>
<reference evidence="1 2" key="1">
    <citation type="submission" date="2018-06" db="EMBL/GenBank/DDBJ databases">
        <authorList>
            <consortium name="Pathogen Informatics"/>
            <person name="Doyle S."/>
        </authorList>
    </citation>
    <scope>NUCLEOTIDE SEQUENCE [LARGE SCALE GENOMIC DNA]</scope>
    <source>
        <strain evidence="1 2">NCTC11872</strain>
    </source>
</reference>
<dbReference type="EC" id="5.1.3.22" evidence="1"/>